<dbReference type="Proteomes" id="UP000887565">
    <property type="component" value="Unplaced"/>
</dbReference>
<evidence type="ECO:0000313" key="1">
    <source>
        <dbReference type="Proteomes" id="UP000887565"/>
    </source>
</evidence>
<sequence length="117" mass="13376">MNLTMRLDYDKPEQFVMYRKICLLRNMSHIVRAHRGPSVTPEQLWSWCPGLAICFPSILMIISQPSTLIPGSWAMVLYYKSVQNEDTCSAVHVRFGVACMPHHRAHMHRGTVDSGFA</sequence>
<proteinExistence type="predicted"/>
<dbReference type="AlphaFoldDB" id="A0A915KYN5"/>
<keyword evidence="1" id="KW-1185">Reference proteome</keyword>
<name>A0A915KYN5_ROMCU</name>
<evidence type="ECO:0000313" key="2">
    <source>
        <dbReference type="WBParaSite" id="nRc.2.0.1.t43300-RA"/>
    </source>
</evidence>
<accession>A0A915KYN5</accession>
<organism evidence="1 2">
    <name type="scientific">Romanomermis culicivorax</name>
    <name type="common">Nematode worm</name>
    <dbReference type="NCBI Taxonomy" id="13658"/>
    <lineage>
        <taxon>Eukaryota</taxon>
        <taxon>Metazoa</taxon>
        <taxon>Ecdysozoa</taxon>
        <taxon>Nematoda</taxon>
        <taxon>Enoplea</taxon>
        <taxon>Dorylaimia</taxon>
        <taxon>Mermithida</taxon>
        <taxon>Mermithoidea</taxon>
        <taxon>Mermithidae</taxon>
        <taxon>Romanomermis</taxon>
    </lineage>
</organism>
<reference evidence="2" key="1">
    <citation type="submission" date="2022-11" db="UniProtKB">
        <authorList>
            <consortium name="WormBaseParasite"/>
        </authorList>
    </citation>
    <scope>IDENTIFICATION</scope>
</reference>
<dbReference type="WBParaSite" id="nRc.2.0.1.t43300-RA">
    <property type="protein sequence ID" value="nRc.2.0.1.t43300-RA"/>
    <property type="gene ID" value="nRc.2.0.1.g43300"/>
</dbReference>
<protein>
    <submittedName>
        <fullName evidence="2">Uncharacterized protein</fullName>
    </submittedName>
</protein>